<comment type="caution">
    <text evidence="2">The sequence shown here is derived from an EMBL/GenBank/DDBJ whole genome shotgun (WGS) entry which is preliminary data.</text>
</comment>
<proteinExistence type="predicted"/>
<protein>
    <recommendedName>
        <fullName evidence="4">DUF3784 domain-containing protein</fullName>
    </recommendedName>
</protein>
<sequence length="104" mass="12085">MWSIILLLALVGGVYLFGRYNSINEDEDEEKIVIRKNKDKDLIIKIILSFVTTVIIVVVFIGLFELLRFGQEQMGIVVATMIIFTMIFCTYTLVEEMRKFNKND</sequence>
<name>A0ABR7DFN6_9CLOT</name>
<keyword evidence="1" id="KW-0472">Membrane</keyword>
<accession>A0ABR7DFN6</accession>
<evidence type="ECO:0000313" key="3">
    <source>
        <dbReference type="Proteomes" id="UP000596929"/>
    </source>
</evidence>
<evidence type="ECO:0008006" key="4">
    <source>
        <dbReference type="Google" id="ProtNLM"/>
    </source>
</evidence>
<keyword evidence="1" id="KW-1133">Transmembrane helix</keyword>
<organism evidence="2 3">
    <name type="scientific">Clostridium hominis</name>
    <dbReference type="NCBI Taxonomy" id="2763036"/>
    <lineage>
        <taxon>Bacteria</taxon>
        <taxon>Bacillati</taxon>
        <taxon>Bacillota</taxon>
        <taxon>Clostridia</taxon>
        <taxon>Eubacteriales</taxon>
        <taxon>Clostridiaceae</taxon>
        <taxon>Clostridium</taxon>
    </lineage>
</organism>
<reference evidence="2 3" key="1">
    <citation type="submission" date="2020-08" db="EMBL/GenBank/DDBJ databases">
        <title>Genome public.</title>
        <authorList>
            <person name="Liu C."/>
            <person name="Sun Q."/>
        </authorList>
    </citation>
    <scope>NUCLEOTIDE SEQUENCE [LARGE SCALE GENOMIC DNA]</scope>
    <source>
        <strain evidence="2 3">NSJ-6</strain>
    </source>
</reference>
<gene>
    <name evidence="2" type="ORF">H8S20_15345</name>
</gene>
<keyword evidence="3" id="KW-1185">Reference proteome</keyword>
<evidence type="ECO:0000256" key="1">
    <source>
        <dbReference type="SAM" id="Phobius"/>
    </source>
</evidence>
<dbReference type="EMBL" id="JACOOO010000037">
    <property type="protein sequence ID" value="MBC5630235.1"/>
    <property type="molecule type" value="Genomic_DNA"/>
</dbReference>
<feature type="transmembrane region" description="Helical" evidence="1">
    <location>
        <begin position="42"/>
        <end position="64"/>
    </location>
</feature>
<evidence type="ECO:0000313" key="2">
    <source>
        <dbReference type="EMBL" id="MBC5630235.1"/>
    </source>
</evidence>
<feature type="transmembrane region" description="Helical" evidence="1">
    <location>
        <begin position="76"/>
        <end position="94"/>
    </location>
</feature>
<keyword evidence="1" id="KW-0812">Transmembrane</keyword>
<dbReference type="Proteomes" id="UP000596929">
    <property type="component" value="Unassembled WGS sequence"/>
</dbReference>
<dbReference type="RefSeq" id="WP_032120208.1">
    <property type="nucleotide sequence ID" value="NZ_JACOOO010000037.1"/>
</dbReference>